<feature type="transmembrane region" description="Helical" evidence="1">
    <location>
        <begin position="6"/>
        <end position="23"/>
    </location>
</feature>
<keyword evidence="4" id="KW-1185">Reference proteome</keyword>
<dbReference type="EMBL" id="JHEG02000048">
    <property type="protein sequence ID" value="KIE11053.1"/>
    <property type="molecule type" value="Genomic_DNA"/>
</dbReference>
<feature type="transmembrane region" description="Helical" evidence="1">
    <location>
        <begin position="65"/>
        <end position="88"/>
    </location>
</feature>
<evidence type="ECO:0000313" key="3">
    <source>
        <dbReference type="EMBL" id="KIE11053.1"/>
    </source>
</evidence>
<organism evidence="3">
    <name type="scientific">Tolypothrix bouteillei VB521301</name>
    <dbReference type="NCBI Taxonomy" id="1479485"/>
    <lineage>
        <taxon>Bacteria</taxon>
        <taxon>Bacillati</taxon>
        <taxon>Cyanobacteriota</taxon>
        <taxon>Cyanophyceae</taxon>
        <taxon>Nostocales</taxon>
        <taxon>Tolypothrichaceae</taxon>
        <taxon>Tolypothrix</taxon>
    </lineage>
</organism>
<evidence type="ECO:0000256" key="1">
    <source>
        <dbReference type="SAM" id="Phobius"/>
    </source>
</evidence>
<dbReference type="InterPro" id="IPR007165">
    <property type="entry name" value="Phage_holin_4_2"/>
</dbReference>
<dbReference type="PANTHER" id="PTHR37309:SF1">
    <property type="entry name" value="SLR0284 PROTEIN"/>
    <property type="match status" value="1"/>
</dbReference>
<reference evidence="3" key="1">
    <citation type="journal article" date="2015" name="Genome Announc.">
        <title>Draft Genome Sequence of Tolypothrix boutellei Strain VB521301.</title>
        <authorList>
            <person name="Chandrababunaidu M.M."/>
            <person name="Singh D."/>
            <person name="Sen D."/>
            <person name="Bhan S."/>
            <person name="Das S."/>
            <person name="Gupta A."/>
            <person name="Adhikary S.P."/>
            <person name="Tripathy S."/>
        </authorList>
    </citation>
    <scope>NUCLEOTIDE SEQUENCE</scope>
    <source>
        <strain evidence="3">VB521301</strain>
    </source>
</reference>
<dbReference type="AlphaFoldDB" id="A0A0C1R5R4"/>
<evidence type="ECO:0000313" key="2">
    <source>
        <dbReference type="EMBL" id="KAF3887103.1"/>
    </source>
</evidence>
<keyword evidence="1" id="KW-1133">Transmembrane helix</keyword>
<accession>A0A0C1R5R4</accession>
<keyword evidence="1" id="KW-0812">Transmembrane</keyword>
<dbReference type="PANTHER" id="PTHR37309">
    <property type="entry name" value="SLR0284 PROTEIN"/>
    <property type="match status" value="1"/>
</dbReference>
<protein>
    <submittedName>
        <fullName evidence="3">Membrane protein</fullName>
    </submittedName>
    <submittedName>
        <fullName evidence="2">Phage holin family protein</fullName>
    </submittedName>
</protein>
<dbReference type="RefSeq" id="WP_038084449.1">
    <property type="nucleotide sequence ID" value="NZ_JHEG04000001.1"/>
</dbReference>
<dbReference type="Pfam" id="PF04020">
    <property type="entry name" value="Phage_holin_4_2"/>
    <property type="match status" value="1"/>
</dbReference>
<keyword evidence="1" id="KW-0472">Membrane</keyword>
<reference evidence="2" key="2">
    <citation type="submission" date="2019-11" db="EMBL/GenBank/DDBJ databases">
        <title>Improved Assembly of Tolypothrix boutellei genome.</title>
        <authorList>
            <person name="Sarangi A.N."/>
            <person name="Mukherjee M."/>
            <person name="Ghosh S."/>
            <person name="Singh D."/>
            <person name="Das A."/>
            <person name="Kant S."/>
            <person name="Prusty A."/>
            <person name="Tripathy S."/>
        </authorList>
    </citation>
    <scope>NUCLEOTIDE SEQUENCE</scope>
    <source>
        <strain evidence="2">VB521301</strain>
    </source>
</reference>
<comment type="caution">
    <text evidence="3">The sequence shown here is derived from an EMBL/GenBank/DDBJ whole genome shotgun (WGS) entry which is preliminary data.</text>
</comment>
<name>A0A0C1R5R4_9CYAN</name>
<proteinExistence type="predicted"/>
<dbReference type="Proteomes" id="UP000029738">
    <property type="component" value="Unassembled WGS sequence"/>
</dbReference>
<dbReference type="STRING" id="1479485.DA73_0221790"/>
<feature type="transmembrane region" description="Helical" evidence="1">
    <location>
        <begin position="35"/>
        <end position="53"/>
    </location>
</feature>
<sequence>MNIGALLLVWLVTAIGLFVVSKLPFGVEIDSPEKAFISAAVLGIVTAVVRPLLRLVFAVPNFLTFNLLSSFFTFIISVVSFGIAARLVPGFRLRYGAGSAILGALTLSILSSLIYHLLGV</sequence>
<evidence type="ECO:0000313" key="4">
    <source>
        <dbReference type="Proteomes" id="UP000029738"/>
    </source>
</evidence>
<dbReference type="EMBL" id="JHEG04000001">
    <property type="protein sequence ID" value="KAF3887103.1"/>
    <property type="molecule type" value="Genomic_DNA"/>
</dbReference>
<gene>
    <name evidence="3" type="ORF">DA73_0221790</name>
    <name evidence="2" type="ORF">DA73_0400017610</name>
</gene>
<feature type="transmembrane region" description="Helical" evidence="1">
    <location>
        <begin position="100"/>
        <end position="118"/>
    </location>
</feature>
<dbReference type="OrthoDB" id="513183at2"/>